<dbReference type="Proteomes" id="UP000807342">
    <property type="component" value="Unassembled WGS sequence"/>
</dbReference>
<gene>
    <name evidence="2" type="ORF">P691DRAFT_809288</name>
</gene>
<evidence type="ECO:0000313" key="3">
    <source>
        <dbReference type="Proteomes" id="UP000807342"/>
    </source>
</evidence>
<comment type="caution">
    <text evidence="2">The sequence shown here is derived from an EMBL/GenBank/DDBJ whole genome shotgun (WGS) entry which is preliminary data.</text>
</comment>
<evidence type="ECO:0000313" key="2">
    <source>
        <dbReference type="EMBL" id="KAF9443232.1"/>
    </source>
</evidence>
<dbReference type="EMBL" id="MU151502">
    <property type="protein sequence ID" value="KAF9443232.1"/>
    <property type="molecule type" value="Genomic_DNA"/>
</dbReference>
<proteinExistence type="predicted"/>
<organism evidence="2 3">
    <name type="scientific">Macrolepiota fuliginosa MF-IS2</name>
    <dbReference type="NCBI Taxonomy" id="1400762"/>
    <lineage>
        <taxon>Eukaryota</taxon>
        <taxon>Fungi</taxon>
        <taxon>Dikarya</taxon>
        <taxon>Basidiomycota</taxon>
        <taxon>Agaricomycotina</taxon>
        <taxon>Agaricomycetes</taxon>
        <taxon>Agaricomycetidae</taxon>
        <taxon>Agaricales</taxon>
        <taxon>Agaricineae</taxon>
        <taxon>Agaricaceae</taxon>
        <taxon>Macrolepiota</taxon>
    </lineage>
</organism>
<feature type="compositionally biased region" description="Basic and acidic residues" evidence="1">
    <location>
        <begin position="111"/>
        <end position="137"/>
    </location>
</feature>
<reference evidence="2" key="1">
    <citation type="submission" date="2020-11" db="EMBL/GenBank/DDBJ databases">
        <authorList>
            <consortium name="DOE Joint Genome Institute"/>
            <person name="Ahrendt S."/>
            <person name="Riley R."/>
            <person name="Andreopoulos W."/>
            <person name="Labutti K."/>
            <person name="Pangilinan J."/>
            <person name="Ruiz-Duenas F.J."/>
            <person name="Barrasa J.M."/>
            <person name="Sanchez-Garcia M."/>
            <person name="Camarero S."/>
            <person name="Miyauchi S."/>
            <person name="Serrano A."/>
            <person name="Linde D."/>
            <person name="Babiker R."/>
            <person name="Drula E."/>
            <person name="Ayuso-Fernandez I."/>
            <person name="Pacheco R."/>
            <person name="Padilla G."/>
            <person name="Ferreira P."/>
            <person name="Barriuso J."/>
            <person name="Kellner H."/>
            <person name="Castanera R."/>
            <person name="Alfaro M."/>
            <person name="Ramirez L."/>
            <person name="Pisabarro A.G."/>
            <person name="Kuo A."/>
            <person name="Tritt A."/>
            <person name="Lipzen A."/>
            <person name="He G."/>
            <person name="Yan M."/>
            <person name="Ng V."/>
            <person name="Cullen D."/>
            <person name="Martin F."/>
            <person name="Rosso M.-N."/>
            <person name="Henrissat B."/>
            <person name="Hibbett D."/>
            <person name="Martinez A.T."/>
            <person name="Grigoriev I.V."/>
        </authorList>
    </citation>
    <scope>NUCLEOTIDE SEQUENCE</scope>
    <source>
        <strain evidence="2">MF-IS2</strain>
    </source>
</reference>
<sequence length="303" mass="34682">MEATFDNKTNLLSANIRSSVDSSILYTITTSHNLWGRTITLLKDANPALGDSPAVGAIYWRERLFEVHGHRKSISDIKHRQPVFPRAQPRVQQQHAAKVHRRSQSHVSQKSNRDEKGKGGQGKEKDQDQEKVKEDIVKAKSAPQWTTCFPLVRRSSAILGQLGLVEWWRSMTCNTRFWRWSADRMAYEMAYHREQWQALAILDNSDDENEKIPEGRNHQGSTGSDYSDASGFDSDYEKVDEEQDERTAASLYIPYRPHLFHKTKPTVLRMGSAALLQDEVFLLLVMIYSETKRQDSTNSSGGW</sequence>
<protein>
    <submittedName>
        <fullName evidence="2">Uncharacterized protein</fullName>
    </submittedName>
</protein>
<accession>A0A9P5X4H6</accession>
<dbReference type="AlphaFoldDB" id="A0A9P5X4H6"/>
<feature type="compositionally biased region" description="Polar residues" evidence="1">
    <location>
        <begin position="218"/>
        <end position="227"/>
    </location>
</feature>
<dbReference type="OrthoDB" id="3048521at2759"/>
<keyword evidence="3" id="KW-1185">Reference proteome</keyword>
<feature type="region of interest" description="Disordered" evidence="1">
    <location>
        <begin position="207"/>
        <end position="240"/>
    </location>
</feature>
<feature type="region of interest" description="Disordered" evidence="1">
    <location>
        <begin position="86"/>
        <end position="137"/>
    </location>
</feature>
<name>A0A9P5X4H6_9AGAR</name>
<evidence type="ECO:0000256" key="1">
    <source>
        <dbReference type="SAM" id="MobiDB-lite"/>
    </source>
</evidence>